<reference evidence="5" key="2">
    <citation type="submission" date="2017-02" db="UniProtKB">
        <authorList>
            <consortium name="WormBaseParasite"/>
        </authorList>
    </citation>
    <scope>IDENTIFICATION</scope>
</reference>
<dbReference type="GO" id="GO:0007023">
    <property type="term" value="P:post-chaperonin tubulin folding pathway"/>
    <property type="evidence" value="ECO:0007669"/>
    <property type="project" value="InterPro"/>
</dbReference>
<proteinExistence type="inferred from homology"/>
<evidence type="ECO:0000259" key="3">
    <source>
        <dbReference type="PROSITE" id="PS51329"/>
    </source>
</evidence>
<keyword evidence="2" id="KW-0143">Chaperone</keyword>
<reference evidence="4" key="1">
    <citation type="submission" date="2012-09" db="EMBL/GenBank/DDBJ databases">
        <authorList>
            <person name="Martin A.A."/>
        </authorList>
    </citation>
    <scope>NUCLEOTIDE SEQUENCE</scope>
</reference>
<organism evidence="4 5">
    <name type="scientific">Angiostrongylus cantonensis</name>
    <name type="common">Rat lungworm</name>
    <dbReference type="NCBI Taxonomy" id="6313"/>
    <lineage>
        <taxon>Eukaryota</taxon>
        <taxon>Metazoa</taxon>
        <taxon>Ecdysozoa</taxon>
        <taxon>Nematoda</taxon>
        <taxon>Chromadorea</taxon>
        <taxon>Rhabditida</taxon>
        <taxon>Rhabditina</taxon>
        <taxon>Rhabditomorpha</taxon>
        <taxon>Strongyloidea</taxon>
        <taxon>Metastrongylidae</taxon>
        <taxon>Angiostrongylus</taxon>
    </lineage>
</organism>
<dbReference type="InterPro" id="IPR017901">
    <property type="entry name" value="C-CAP_CF_C-like"/>
</dbReference>
<comment type="similarity">
    <text evidence="1">Belongs to the TBCC family.</text>
</comment>
<dbReference type="PANTHER" id="PTHR15139:SF0">
    <property type="entry name" value="TUBULIN-SPECIFIC CHAPERONE C"/>
    <property type="match status" value="1"/>
</dbReference>
<keyword evidence="4" id="KW-1185">Reference proteome</keyword>
<dbReference type="InterPro" id="IPR006599">
    <property type="entry name" value="CARP_motif"/>
</dbReference>
<evidence type="ECO:0000256" key="1">
    <source>
        <dbReference type="ARBA" id="ARBA00008848"/>
    </source>
</evidence>
<evidence type="ECO:0000313" key="5">
    <source>
        <dbReference type="WBParaSite" id="ACAC_0001224901-mRNA-1"/>
    </source>
</evidence>
<dbReference type="PANTHER" id="PTHR15139">
    <property type="entry name" value="TUBULIN FOLDING COFACTOR C"/>
    <property type="match status" value="1"/>
</dbReference>
<dbReference type="AlphaFoldDB" id="A0A0K0DL16"/>
<dbReference type="Gene3D" id="2.160.20.70">
    <property type="match status" value="1"/>
</dbReference>
<protein>
    <submittedName>
        <fullName evidence="5">C-CAP/cofactor C-like domain-containing protein</fullName>
    </submittedName>
</protein>
<accession>A0A0K0DL16</accession>
<dbReference type="GO" id="GO:0005737">
    <property type="term" value="C:cytoplasm"/>
    <property type="evidence" value="ECO:0007669"/>
    <property type="project" value="TreeGrafter"/>
</dbReference>
<dbReference type="Proteomes" id="UP000035642">
    <property type="component" value="Unassembled WGS sequence"/>
</dbReference>
<dbReference type="GO" id="GO:0007021">
    <property type="term" value="P:tubulin complex assembly"/>
    <property type="evidence" value="ECO:0007669"/>
    <property type="project" value="TreeGrafter"/>
</dbReference>
<name>A0A0K0DL16_ANGCA</name>
<dbReference type="InterPro" id="IPR027684">
    <property type="entry name" value="TBCC"/>
</dbReference>
<dbReference type="Pfam" id="PF07986">
    <property type="entry name" value="TBCC"/>
    <property type="match status" value="1"/>
</dbReference>
<sequence>MFRSGLHDSRLVFLPIETSMLMYDCARSQIFATAQQIRIHNSHDLRIHAGVRAAIIIESCTDISMAPYRYSCVEVPDGNAWMRPNDFDWFAEGQSPNWMVAPESEWETCVIRAVV</sequence>
<dbReference type="WBParaSite" id="ACAC_0001224901-mRNA-1">
    <property type="protein sequence ID" value="ACAC_0001224901-mRNA-1"/>
    <property type="gene ID" value="ACAC_0001224901"/>
</dbReference>
<evidence type="ECO:0000313" key="4">
    <source>
        <dbReference type="Proteomes" id="UP000035642"/>
    </source>
</evidence>
<dbReference type="STRING" id="6313.A0A0K0DL16"/>
<dbReference type="SMART" id="SM00673">
    <property type="entry name" value="CARP"/>
    <property type="match status" value="1"/>
</dbReference>
<feature type="domain" description="C-CAP/cofactor C-like" evidence="3">
    <location>
        <begin position="1"/>
        <end position="89"/>
    </location>
</feature>
<dbReference type="PROSITE" id="PS51329">
    <property type="entry name" value="C_CAP_COFACTOR_C"/>
    <property type="match status" value="1"/>
</dbReference>
<evidence type="ECO:0000256" key="2">
    <source>
        <dbReference type="ARBA" id="ARBA00023186"/>
    </source>
</evidence>
<dbReference type="InterPro" id="IPR012945">
    <property type="entry name" value="Tubulin-bd_cofactor_C_dom"/>
</dbReference>
<dbReference type="InterPro" id="IPR016098">
    <property type="entry name" value="CAP/MinC_C"/>
</dbReference>